<dbReference type="Gene3D" id="3.30.160.60">
    <property type="entry name" value="Classic Zinc Finger"/>
    <property type="match status" value="7"/>
</dbReference>
<evidence type="ECO:0008006" key="19">
    <source>
        <dbReference type="Google" id="ProtNLM"/>
    </source>
</evidence>
<keyword evidence="18" id="KW-1185">Reference proteome</keyword>
<comment type="similarity">
    <text evidence="3">Belongs to the krueppel C2H2-type zinc-finger protein family.</text>
</comment>
<dbReference type="GO" id="GO:0008270">
    <property type="term" value="F:zinc ion binding"/>
    <property type="evidence" value="ECO:0007669"/>
    <property type="project" value="UniProtKB-UniRule"/>
</dbReference>
<dbReference type="FunFam" id="3.30.160.60:FF:001049">
    <property type="entry name" value="zinc finger protein 319"/>
    <property type="match status" value="1"/>
</dbReference>
<evidence type="ECO:0000256" key="12">
    <source>
        <dbReference type="PROSITE-ProRule" id="PRU00042"/>
    </source>
</evidence>
<feature type="domain" description="C2H2-type" evidence="15">
    <location>
        <begin position="522"/>
        <end position="549"/>
    </location>
</feature>
<dbReference type="PANTHER" id="PTHR24404:SF114">
    <property type="entry name" value="KLUMPFUSS, ISOFORM B-RELATED"/>
    <property type="match status" value="1"/>
</dbReference>
<evidence type="ECO:0000256" key="2">
    <source>
        <dbReference type="ARBA" id="ARBA00004123"/>
    </source>
</evidence>
<proteinExistence type="inferred from homology"/>
<evidence type="ECO:0000259" key="15">
    <source>
        <dbReference type="PROSITE" id="PS50157"/>
    </source>
</evidence>
<dbReference type="PROSITE" id="PS51915">
    <property type="entry name" value="ZAD"/>
    <property type="match status" value="1"/>
</dbReference>
<dbReference type="InterPro" id="IPR050589">
    <property type="entry name" value="Ikaros_C2H2-ZF"/>
</dbReference>
<feature type="binding site" evidence="13">
    <location>
        <position position="17"/>
    </location>
    <ligand>
        <name>Zn(2+)</name>
        <dbReference type="ChEBI" id="CHEBI:29105"/>
    </ligand>
</feature>
<dbReference type="EMBL" id="JBJJXI010000022">
    <property type="protein sequence ID" value="KAL3404950.1"/>
    <property type="molecule type" value="Genomic_DNA"/>
</dbReference>
<feature type="domain" description="C2H2-type" evidence="15">
    <location>
        <begin position="578"/>
        <end position="605"/>
    </location>
</feature>
<dbReference type="PROSITE" id="PS00028">
    <property type="entry name" value="ZINC_FINGER_C2H2_1"/>
    <property type="match status" value="9"/>
</dbReference>
<feature type="region of interest" description="Disordered" evidence="14">
    <location>
        <begin position="351"/>
        <end position="373"/>
    </location>
</feature>
<evidence type="ECO:0000256" key="14">
    <source>
        <dbReference type="SAM" id="MobiDB-lite"/>
    </source>
</evidence>
<dbReference type="SUPFAM" id="SSF57667">
    <property type="entry name" value="beta-beta-alpha zinc fingers"/>
    <property type="match status" value="5"/>
</dbReference>
<feature type="binding site" evidence="13">
    <location>
        <position position="20"/>
    </location>
    <ligand>
        <name>Zn(2+)</name>
        <dbReference type="ChEBI" id="CHEBI:29105"/>
    </ligand>
</feature>
<feature type="domain" description="C2H2-type" evidence="15">
    <location>
        <begin position="466"/>
        <end position="493"/>
    </location>
</feature>
<feature type="domain" description="C2H2-type" evidence="15">
    <location>
        <begin position="377"/>
        <end position="404"/>
    </location>
</feature>
<dbReference type="AlphaFoldDB" id="A0ABD2XIF7"/>
<feature type="binding site" evidence="13">
    <location>
        <position position="66"/>
    </location>
    <ligand>
        <name>Zn(2+)</name>
        <dbReference type="ChEBI" id="CHEBI:29105"/>
    </ligand>
</feature>
<name>A0ABD2XIF7_9HYME</name>
<evidence type="ECO:0000313" key="17">
    <source>
        <dbReference type="EMBL" id="KAL3404950.1"/>
    </source>
</evidence>
<dbReference type="PROSITE" id="PS50157">
    <property type="entry name" value="ZINC_FINGER_C2H2_2"/>
    <property type="match status" value="9"/>
</dbReference>
<sequence length="631" mass="73655">MFIVTKKINEDNIGKVCRTCLREDHGKMLYLFFGPAESSLGAKLQSLSCLEVYQGDGLPENMCDKCVSRTESALLFREQCRAADQALREAAYQVTQAKMHQLQNQNALPAVSQFSQSNNAEMIEEFPNYPSQQDQYLSNQYYPETYQREQTQNNAQTYPHIVEPSNSAFKRYENDYTNANDLGTGKDAYAYRQTEDINAQSTIRHSSMLYPETTWEMPSANYNYSTNSRAQLENYDMHNISDNANCEQIIANNDSYLQNQEEQTDDNSEENDEDSNHLTIDEERSVEQTMINSIDNMVYDKISSDYNSRLRENQSHFSNGVIEYNSSEVQQQSQPINELPQFQETPVISHTEFRGESSEQQPQHQQQQQPQKTTNRYKCETCSRLFCDITRLQTHQLLHRRKKPFECVHCGNRYLTKNKLAAHIRLHTKVNVHQCNICEKIFSYPSSLTEHMKTHEEKSVDKGVSYECAQCKKQFRLIQSYHRHMKFHTGKDLYHCDACDKLFASKYTLKIHMHSHEAVKVYPCELCDKAFNQKSNLVEHTRTHTKDKPYKCKLCDKSFAQTSHLKSHIICHNSVRKYKCKICDKTFKLSSHLKRHVNLHTGIKMHKCDKCDQVFTQAFSLKRHMKRHDPE</sequence>
<evidence type="ECO:0000256" key="8">
    <source>
        <dbReference type="ARBA" id="ARBA00023015"/>
    </source>
</evidence>
<feature type="domain" description="ZAD" evidence="16">
    <location>
        <begin position="15"/>
        <end position="90"/>
    </location>
</feature>
<evidence type="ECO:0000256" key="7">
    <source>
        <dbReference type="ARBA" id="ARBA00022833"/>
    </source>
</evidence>
<evidence type="ECO:0000256" key="13">
    <source>
        <dbReference type="PROSITE-ProRule" id="PRU01263"/>
    </source>
</evidence>
<keyword evidence="6 12" id="KW-0863">Zinc-finger</keyword>
<feature type="compositionally biased region" description="Acidic residues" evidence="14">
    <location>
        <begin position="262"/>
        <end position="273"/>
    </location>
</feature>
<feature type="domain" description="C2H2-type" evidence="15">
    <location>
        <begin position="550"/>
        <end position="577"/>
    </location>
</feature>
<comment type="subcellular location">
    <subcellularLocation>
        <location evidence="2">Nucleus</location>
    </subcellularLocation>
</comment>
<evidence type="ECO:0000256" key="4">
    <source>
        <dbReference type="ARBA" id="ARBA00022723"/>
    </source>
</evidence>
<feature type="domain" description="C2H2-type" evidence="15">
    <location>
        <begin position="606"/>
        <end position="631"/>
    </location>
</feature>
<dbReference type="FunFam" id="3.30.160.60:FF:000003">
    <property type="entry name" value="Zinc finger protein 3 homolog"/>
    <property type="match status" value="1"/>
</dbReference>
<evidence type="ECO:0000256" key="11">
    <source>
        <dbReference type="ARBA" id="ARBA00023242"/>
    </source>
</evidence>
<dbReference type="GO" id="GO:0003677">
    <property type="term" value="F:DNA binding"/>
    <property type="evidence" value="ECO:0007669"/>
    <property type="project" value="UniProtKB-KW"/>
</dbReference>
<dbReference type="SMART" id="SM00868">
    <property type="entry name" value="zf-AD"/>
    <property type="match status" value="1"/>
</dbReference>
<keyword evidence="10" id="KW-0804">Transcription</keyword>
<dbReference type="FunFam" id="3.30.160.60:FF:000100">
    <property type="entry name" value="Zinc finger 45-like"/>
    <property type="match status" value="2"/>
</dbReference>
<dbReference type="PANTHER" id="PTHR24404">
    <property type="entry name" value="ZINC FINGER PROTEIN"/>
    <property type="match status" value="1"/>
</dbReference>
<feature type="domain" description="C2H2-type" evidence="15">
    <location>
        <begin position="433"/>
        <end position="460"/>
    </location>
</feature>
<dbReference type="InterPro" id="IPR013087">
    <property type="entry name" value="Znf_C2H2_type"/>
</dbReference>
<evidence type="ECO:0000259" key="16">
    <source>
        <dbReference type="PROSITE" id="PS51915"/>
    </source>
</evidence>
<dbReference type="SUPFAM" id="SSF57716">
    <property type="entry name" value="Glucocorticoid receptor-like (DNA-binding domain)"/>
    <property type="match status" value="1"/>
</dbReference>
<dbReference type="GO" id="GO:0005634">
    <property type="term" value="C:nucleus"/>
    <property type="evidence" value="ECO:0007669"/>
    <property type="project" value="UniProtKB-SubCell"/>
</dbReference>
<protein>
    <recommendedName>
        <fullName evidence="19">Protein krueppel</fullName>
    </recommendedName>
</protein>
<feature type="compositionally biased region" description="Basic and acidic residues" evidence="14">
    <location>
        <begin position="274"/>
        <end position="283"/>
    </location>
</feature>
<evidence type="ECO:0000256" key="6">
    <source>
        <dbReference type="ARBA" id="ARBA00022771"/>
    </source>
</evidence>
<accession>A0ABD2XIF7</accession>
<dbReference type="Gene3D" id="3.40.1800.20">
    <property type="match status" value="1"/>
</dbReference>
<gene>
    <name evidence="17" type="ORF">TKK_002599</name>
</gene>
<evidence type="ECO:0000256" key="3">
    <source>
        <dbReference type="ARBA" id="ARBA00006991"/>
    </source>
</evidence>
<dbReference type="Proteomes" id="UP001627154">
    <property type="component" value="Unassembled WGS sequence"/>
</dbReference>
<keyword evidence="9" id="KW-0238">DNA-binding</keyword>
<dbReference type="InterPro" id="IPR012934">
    <property type="entry name" value="Znf_AD"/>
</dbReference>
<feature type="domain" description="C2H2-type" evidence="15">
    <location>
        <begin position="494"/>
        <end position="521"/>
    </location>
</feature>
<keyword evidence="8" id="KW-0805">Transcription regulation</keyword>
<evidence type="ECO:0000256" key="5">
    <source>
        <dbReference type="ARBA" id="ARBA00022737"/>
    </source>
</evidence>
<comment type="function">
    <text evidence="1">May be involved in transcriptional regulation.</text>
</comment>
<evidence type="ECO:0000256" key="10">
    <source>
        <dbReference type="ARBA" id="ARBA00023163"/>
    </source>
</evidence>
<evidence type="ECO:0000313" key="18">
    <source>
        <dbReference type="Proteomes" id="UP001627154"/>
    </source>
</evidence>
<reference evidence="17 18" key="1">
    <citation type="journal article" date="2024" name="bioRxiv">
        <title>A reference genome for Trichogramma kaykai: A tiny desert-dwelling parasitoid wasp with competing sex-ratio distorters.</title>
        <authorList>
            <person name="Culotta J."/>
            <person name="Lindsey A.R."/>
        </authorList>
    </citation>
    <scope>NUCLEOTIDE SEQUENCE [LARGE SCALE GENOMIC DNA]</scope>
    <source>
        <strain evidence="17 18">KSX58</strain>
    </source>
</reference>
<evidence type="ECO:0000256" key="9">
    <source>
        <dbReference type="ARBA" id="ARBA00023125"/>
    </source>
</evidence>
<dbReference type="SMART" id="SM00355">
    <property type="entry name" value="ZnF_C2H2"/>
    <property type="match status" value="9"/>
</dbReference>
<feature type="region of interest" description="Disordered" evidence="14">
    <location>
        <begin position="259"/>
        <end position="283"/>
    </location>
</feature>
<keyword evidence="4 13" id="KW-0479">Metal-binding</keyword>
<keyword evidence="5" id="KW-0677">Repeat</keyword>
<dbReference type="Pfam" id="PF00096">
    <property type="entry name" value="zf-C2H2"/>
    <property type="match status" value="5"/>
</dbReference>
<dbReference type="FunFam" id="3.30.160.60:FF:000045">
    <property type="entry name" value="ZFP69 zinc finger protein B"/>
    <property type="match status" value="1"/>
</dbReference>
<organism evidence="17 18">
    <name type="scientific">Trichogramma kaykai</name>
    <dbReference type="NCBI Taxonomy" id="54128"/>
    <lineage>
        <taxon>Eukaryota</taxon>
        <taxon>Metazoa</taxon>
        <taxon>Ecdysozoa</taxon>
        <taxon>Arthropoda</taxon>
        <taxon>Hexapoda</taxon>
        <taxon>Insecta</taxon>
        <taxon>Pterygota</taxon>
        <taxon>Neoptera</taxon>
        <taxon>Endopterygota</taxon>
        <taxon>Hymenoptera</taxon>
        <taxon>Apocrita</taxon>
        <taxon>Proctotrupomorpha</taxon>
        <taxon>Chalcidoidea</taxon>
        <taxon>Trichogrammatidae</taxon>
        <taxon>Trichogramma</taxon>
    </lineage>
</organism>
<feature type="binding site" evidence="13">
    <location>
        <position position="63"/>
    </location>
    <ligand>
        <name>Zn(2+)</name>
        <dbReference type="ChEBI" id="CHEBI:29105"/>
    </ligand>
</feature>
<dbReference type="InterPro" id="IPR036236">
    <property type="entry name" value="Znf_C2H2_sf"/>
</dbReference>
<dbReference type="Pfam" id="PF07776">
    <property type="entry name" value="zf-AD"/>
    <property type="match status" value="1"/>
</dbReference>
<comment type="caution">
    <text evidence="17">The sequence shown here is derived from an EMBL/GenBank/DDBJ whole genome shotgun (WGS) entry which is preliminary data.</text>
</comment>
<feature type="compositionally biased region" description="Low complexity" evidence="14">
    <location>
        <begin position="360"/>
        <end position="371"/>
    </location>
</feature>
<keyword evidence="7 13" id="KW-0862">Zinc</keyword>
<evidence type="ECO:0000256" key="1">
    <source>
        <dbReference type="ARBA" id="ARBA00003767"/>
    </source>
</evidence>
<dbReference type="FunFam" id="3.30.160.60:FF:000226">
    <property type="entry name" value="Zinc finger protein 236 variant"/>
    <property type="match status" value="1"/>
</dbReference>
<keyword evidence="11" id="KW-0539">Nucleus</keyword>
<feature type="domain" description="C2H2-type" evidence="15">
    <location>
        <begin position="405"/>
        <end position="428"/>
    </location>
</feature>